<dbReference type="PANTHER" id="PTHR47165">
    <property type="entry name" value="OS03G0429900 PROTEIN"/>
    <property type="match status" value="1"/>
</dbReference>
<dbReference type="Proteomes" id="UP000828390">
    <property type="component" value="Unassembled WGS sequence"/>
</dbReference>
<dbReference type="Gene3D" id="2.40.50.140">
    <property type="entry name" value="Nucleic acid-binding proteins"/>
    <property type="match status" value="4"/>
</dbReference>
<keyword evidence="4 9" id="KW-0479">Metal-binding</keyword>
<dbReference type="GO" id="GO:0006310">
    <property type="term" value="P:DNA recombination"/>
    <property type="evidence" value="ECO:0007669"/>
    <property type="project" value="InterPro"/>
</dbReference>
<dbReference type="Pfam" id="PF08646">
    <property type="entry name" value="Rep_fac-A_C"/>
    <property type="match status" value="1"/>
</dbReference>
<evidence type="ECO:0000313" key="15">
    <source>
        <dbReference type="EMBL" id="KAH3857539.1"/>
    </source>
</evidence>
<proteinExistence type="inferred from homology"/>
<comment type="similarity">
    <text evidence="2 9">Belongs to the replication factor A protein 1 family.</text>
</comment>
<dbReference type="GO" id="GO:0006260">
    <property type="term" value="P:DNA replication"/>
    <property type="evidence" value="ECO:0007669"/>
    <property type="project" value="UniProtKB-KW"/>
</dbReference>
<dbReference type="FunFam" id="2.40.50.140:FF:000064">
    <property type="entry name" value="Replication protein A subunit"/>
    <property type="match status" value="1"/>
</dbReference>
<evidence type="ECO:0000256" key="1">
    <source>
        <dbReference type="ARBA" id="ARBA00004123"/>
    </source>
</evidence>
<dbReference type="InterPro" id="IPR031657">
    <property type="entry name" value="REPA_OB_2"/>
</dbReference>
<evidence type="ECO:0000259" key="13">
    <source>
        <dbReference type="Pfam" id="PF08646"/>
    </source>
</evidence>
<dbReference type="InterPro" id="IPR047192">
    <property type="entry name" value="Euk_RPA1_DBD_C"/>
</dbReference>
<comment type="subunit">
    <text evidence="9">Component of the heterotrimeric canonical replication protein A complex (RPA).</text>
</comment>
<feature type="compositionally biased region" description="Polar residues" evidence="10">
    <location>
        <begin position="123"/>
        <end position="154"/>
    </location>
</feature>
<keyword evidence="3 9" id="KW-0235">DNA replication</keyword>
<dbReference type="Pfam" id="PF04057">
    <property type="entry name" value="Rep-A_N"/>
    <property type="match status" value="1"/>
</dbReference>
<evidence type="ECO:0000256" key="6">
    <source>
        <dbReference type="ARBA" id="ARBA00022833"/>
    </source>
</evidence>
<dbReference type="SUPFAM" id="SSF50249">
    <property type="entry name" value="Nucleic acid-binding proteins"/>
    <property type="match status" value="4"/>
</dbReference>
<name>A0A9D4LGS7_DREPO</name>
<protein>
    <recommendedName>
        <fullName evidence="9">Replication protein A subunit</fullName>
    </recommendedName>
</protein>
<dbReference type="CDD" id="cd04475">
    <property type="entry name" value="RPA1_DBD_B"/>
    <property type="match status" value="1"/>
</dbReference>
<reference evidence="15" key="1">
    <citation type="journal article" date="2019" name="bioRxiv">
        <title>The Genome of the Zebra Mussel, Dreissena polymorpha: A Resource for Invasive Species Research.</title>
        <authorList>
            <person name="McCartney M.A."/>
            <person name="Auch B."/>
            <person name="Kono T."/>
            <person name="Mallez S."/>
            <person name="Zhang Y."/>
            <person name="Obille A."/>
            <person name="Becker A."/>
            <person name="Abrahante J.E."/>
            <person name="Garbe J."/>
            <person name="Badalamenti J.P."/>
            <person name="Herman A."/>
            <person name="Mangelson H."/>
            <person name="Liachko I."/>
            <person name="Sullivan S."/>
            <person name="Sone E.D."/>
            <person name="Koren S."/>
            <person name="Silverstein K.A.T."/>
            <person name="Beckman K.B."/>
            <person name="Gohl D.M."/>
        </authorList>
    </citation>
    <scope>NUCLEOTIDE SEQUENCE</scope>
    <source>
        <strain evidence="15">Duluth1</strain>
        <tissue evidence="15">Whole animal</tissue>
    </source>
</reference>
<reference evidence="15" key="2">
    <citation type="submission" date="2020-11" db="EMBL/GenBank/DDBJ databases">
        <authorList>
            <person name="McCartney M.A."/>
            <person name="Auch B."/>
            <person name="Kono T."/>
            <person name="Mallez S."/>
            <person name="Becker A."/>
            <person name="Gohl D.M."/>
            <person name="Silverstein K.A.T."/>
            <person name="Koren S."/>
            <person name="Bechman K.B."/>
            <person name="Herman A."/>
            <person name="Abrahante J.E."/>
            <person name="Garbe J."/>
        </authorList>
    </citation>
    <scope>NUCLEOTIDE SEQUENCE</scope>
    <source>
        <strain evidence="15">Duluth1</strain>
        <tissue evidence="15">Whole animal</tissue>
    </source>
</reference>
<comment type="subcellular location">
    <subcellularLocation>
        <location evidence="1 9">Nucleus</location>
    </subcellularLocation>
</comment>
<dbReference type="NCBIfam" id="TIGR00617">
    <property type="entry name" value="rpa1"/>
    <property type="match status" value="1"/>
</dbReference>
<dbReference type="CDD" id="cd04476">
    <property type="entry name" value="RPA1_DBD_C"/>
    <property type="match status" value="1"/>
</dbReference>
<evidence type="ECO:0000256" key="5">
    <source>
        <dbReference type="ARBA" id="ARBA00022771"/>
    </source>
</evidence>
<comment type="caution">
    <text evidence="15">The sequence shown here is derived from an EMBL/GenBank/DDBJ whole genome shotgun (WGS) entry which is preliminary data.</text>
</comment>
<keyword evidence="16" id="KW-1185">Reference proteome</keyword>
<keyword evidence="8 9" id="KW-0539">Nucleus</keyword>
<evidence type="ECO:0000256" key="2">
    <source>
        <dbReference type="ARBA" id="ARBA00005690"/>
    </source>
</evidence>
<dbReference type="InterPro" id="IPR012340">
    <property type="entry name" value="NA-bd_OB-fold"/>
</dbReference>
<evidence type="ECO:0000259" key="11">
    <source>
        <dbReference type="Pfam" id="PF02721"/>
    </source>
</evidence>
<dbReference type="AlphaFoldDB" id="A0A9D4LGS7"/>
<evidence type="ECO:0000256" key="10">
    <source>
        <dbReference type="SAM" id="MobiDB-lite"/>
    </source>
</evidence>
<dbReference type="FunFam" id="2.40.50.140:FF:000041">
    <property type="entry name" value="Replication protein A subunit"/>
    <property type="match status" value="1"/>
</dbReference>
<feature type="domain" description="Replication factor A C-terminal" evidence="13">
    <location>
        <begin position="452"/>
        <end position="508"/>
    </location>
</feature>
<comment type="function">
    <text evidence="9">As part of the heterotrimeric replication protein A complex (RPA/RP-A), binds and stabilizes single-stranded DNA intermediates, that form during DNA replication or upon DNA stress. It prevents their reannealing and in parallel, recruits and activates different proteins and complexes involved in DNA metabolism. Thereby, it plays an essential role both in DNA replication and the cellular response to DNA damage.</text>
</comment>
<dbReference type="CDD" id="cd04474">
    <property type="entry name" value="RPA1_DBD_A"/>
    <property type="match status" value="1"/>
</dbReference>
<dbReference type="InterPro" id="IPR004591">
    <property type="entry name" value="Rfa1"/>
</dbReference>
<feature type="domain" description="Replication protein A 70 kDa DNA-binding subunit B/D first OB fold" evidence="11">
    <location>
        <begin position="179"/>
        <end position="283"/>
    </location>
</feature>
<feature type="region of interest" description="Disordered" evidence="10">
    <location>
        <begin position="108"/>
        <end position="179"/>
    </location>
</feature>
<dbReference type="EMBL" id="JAIWYP010000003">
    <property type="protein sequence ID" value="KAH3857539.1"/>
    <property type="molecule type" value="Genomic_DNA"/>
</dbReference>
<evidence type="ECO:0000259" key="12">
    <source>
        <dbReference type="Pfam" id="PF04057"/>
    </source>
</evidence>
<dbReference type="CDD" id="cd04477">
    <property type="entry name" value="RPA1N"/>
    <property type="match status" value="1"/>
</dbReference>
<feature type="domain" description="Replication protein A OB" evidence="14">
    <location>
        <begin position="299"/>
        <end position="395"/>
    </location>
</feature>
<dbReference type="FunFam" id="2.40.50.140:FF:000117">
    <property type="entry name" value="Replication protein A subunit"/>
    <property type="match status" value="1"/>
</dbReference>
<dbReference type="GO" id="GO:0003677">
    <property type="term" value="F:DNA binding"/>
    <property type="evidence" value="ECO:0007669"/>
    <property type="project" value="UniProtKB-KW"/>
</dbReference>
<dbReference type="Pfam" id="PF16900">
    <property type="entry name" value="REPA_OB_2"/>
    <property type="match status" value="1"/>
</dbReference>
<feature type="non-terminal residue" evidence="15">
    <location>
        <position position="1"/>
    </location>
</feature>
<dbReference type="GO" id="GO:0005634">
    <property type="term" value="C:nucleus"/>
    <property type="evidence" value="ECO:0007669"/>
    <property type="project" value="UniProtKB-SubCell"/>
</dbReference>
<evidence type="ECO:0000256" key="3">
    <source>
        <dbReference type="ARBA" id="ARBA00022705"/>
    </source>
</evidence>
<evidence type="ECO:0000256" key="9">
    <source>
        <dbReference type="RuleBase" id="RU364130"/>
    </source>
</evidence>
<feature type="compositionally biased region" description="Polar residues" evidence="10">
    <location>
        <begin position="162"/>
        <end position="179"/>
    </location>
</feature>
<keyword evidence="7 9" id="KW-0238">DNA-binding</keyword>
<feature type="domain" description="Replication factor-A protein 1 N-terminal" evidence="12">
    <location>
        <begin position="5"/>
        <end position="103"/>
    </location>
</feature>
<gene>
    <name evidence="15" type="ORF">DPMN_100149</name>
</gene>
<dbReference type="InterPro" id="IPR013955">
    <property type="entry name" value="Rep_factor-A_C"/>
</dbReference>
<keyword evidence="5 9" id="KW-0863">Zinc-finger</keyword>
<dbReference type="PANTHER" id="PTHR47165:SF4">
    <property type="entry name" value="OS03G0429900 PROTEIN"/>
    <property type="match status" value="1"/>
</dbReference>
<evidence type="ECO:0000313" key="16">
    <source>
        <dbReference type="Proteomes" id="UP000828390"/>
    </source>
</evidence>
<sequence>MSVDLTEGAVESMVGGGQCDCPVLQILSSKLISSGGSGTERYRLLVSDGVHSYSHVMLATQLNSMMSGGEMDNHCVVRVKQYICNTLQGDRRVMILLEVEVLAKGADVGGRLGNPQPLKPGQPSESAVPQTSSVLKNTSNNLNTAPVVNGNAHSPPSRKPFNVQSKPATPGTPGSNRIHSIVSLTPYQNRWRIRARVTQKSNIRTWSNSRGEGKLFSVNLIDESGEIRATGFTDTVDKYYEMLEVNKVYYISKATLKTANKQYTSVKNDYEMTFNQDTLIEPCSEETDLPTITFDFVPINSLDSKQPQAVIDVIGVVKSMSDVTSITTKQNKELTKREVQLADQSGMVVNLTLWGNDAENFKGEDNPVLACKGCRLSDWGGRSLSLLGSSQMLVNPDMREAALLKGWWKREGQNLDFQGYRSEGGGGAGAGTNWKLFSQLKNENIGNEKPDYFTSKGTVVFMRKENSMYQACPSESCNKKVVDQGNGMYRCEKCQTEFPKFKWRMILS</sequence>
<accession>A0A9D4LGS7</accession>
<organism evidence="15 16">
    <name type="scientific">Dreissena polymorpha</name>
    <name type="common">Zebra mussel</name>
    <name type="synonym">Mytilus polymorpha</name>
    <dbReference type="NCBI Taxonomy" id="45954"/>
    <lineage>
        <taxon>Eukaryota</taxon>
        <taxon>Metazoa</taxon>
        <taxon>Spiralia</taxon>
        <taxon>Lophotrochozoa</taxon>
        <taxon>Mollusca</taxon>
        <taxon>Bivalvia</taxon>
        <taxon>Autobranchia</taxon>
        <taxon>Heteroconchia</taxon>
        <taxon>Euheterodonta</taxon>
        <taxon>Imparidentia</taxon>
        <taxon>Neoheterodontei</taxon>
        <taxon>Myida</taxon>
        <taxon>Dreissenoidea</taxon>
        <taxon>Dreissenidae</taxon>
        <taxon>Dreissena</taxon>
    </lineage>
</organism>
<evidence type="ECO:0000259" key="14">
    <source>
        <dbReference type="Pfam" id="PF16900"/>
    </source>
</evidence>
<dbReference type="InterPro" id="IPR003871">
    <property type="entry name" value="RFA1B/D_OB_1st"/>
</dbReference>
<dbReference type="GO" id="GO:0008270">
    <property type="term" value="F:zinc ion binding"/>
    <property type="evidence" value="ECO:0007669"/>
    <property type="project" value="UniProtKB-KW"/>
</dbReference>
<dbReference type="GO" id="GO:0006281">
    <property type="term" value="P:DNA repair"/>
    <property type="evidence" value="ECO:0007669"/>
    <property type="project" value="InterPro"/>
</dbReference>
<evidence type="ECO:0000256" key="7">
    <source>
        <dbReference type="ARBA" id="ARBA00023125"/>
    </source>
</evidence>
<keyword evidence="6 9" id="KW-0862">Zinc</keyword>
<dbReference type="Pfam" id="PF02721">
    <property type="entry name" value="DUF223"/>
    <property type="match status" value="1"/>
</dbReference>
<dbReference type="InterPro" id="IPR007199">
    <property type="entry name" value="Rep_factor-A_N"/>
</dbReference>
<evidence type="ECO:0000256" key="8">
    <source>
        <dbReference type="ARBA" id="ARBA00023242"/>
    </source>
</evidence>
<evidence type="ECO:0000256" key="4">
    <source>
        <dbReference type="ARBA" id="ARBA00022723"/>
    </source>
</evidence>